<dbReference type="EMBL" id="JACHJL010000004">
    <property type="protein sequence ID" value="MBB5935244.1"/>
    <property type="molecule type" value="Genomic_DNA"/>
</dbReference>
<comment type="caution">
    <text evidence="2">The sequence shown here is derived from an EMBL/GenBank/DDBJ whole genome shotgun (WGS) entry which is preliminary data.</text>
</comment>
<dbReference type="Proteomes" id="UP000588098">
    <property type="component" value="Unassembled WGS sequence"/>
</dbReference>
<gene>
    <name evidence="2" type="ORF">FHS42_002294</name>
</gene>
<dbReference type="Gene3D" id="1.20.120.1870">
    <property type="entry name" value="Fic/DOC protein, Fido domain"/>
    <property type="match status" value="1"/>
</dbReference>
<dbReference type="RefSeq" id="WP_184571462.1">
    <property type="nucleotide sequence ID" value="NZ_JACHJL010000004.1"/>
</dbReference>
<evidence type="ECO:0000313" key="2">
    <source>
        <dbReference type="EMBL" id="MBB5935244.1"/>
    </source>
</evidence>
<accession>A0A7W9Q8D3</accession>
<proteinExistence type="predicted"/>
<name>A0A7W9Q8D3_9ACTN</name>
<evidence type="ECO:0000259" key="1">
    <source>
        <dbReference type="PROSITE" id="PS51459"/>
    </source>
</evidence>
<dbReference type="PANTHER" id="PTHR39426:SF1">
    <property type="entry name" value="HOMOLOGY TO DEATH-ON-CURING PROTEIN OF PHAGE P1"/>
    <property type="match status" value="1"/>
</dbReference>
<dbReference type="Pfam" id="PF02661">
    <property type="entry name" value="Fic"/>
    <property type="match status" value="1"/>
</dbReference>
<dbReference type="PROSITE" id="PS51459">
    <property type="entry name" value="FIDO"/>
    <property type="match status" value="1"/>
</dbReference>
<feature type="domain" description="Fido" evidence="1">
    <location>
        <begin position="4"/>
        <end position="123"/>
    </location>
</feature>
<evidence type="ECO:0000313" key="3">
    <source>
        <dbReference type="Proteomes" id="UP000588098"/>
    </source>
</evidence>
<dbReference type="InterPro" id="IPR003812">
    <property type="entry name" value="Fido"/>
</dbReference>
<organism evidence="2 3">
    <name type="scientific">Streptomyces zagrosensis</name>
    <dbReference type="NCBI Taxonomy" id="1042984"/>
    <lineage>
        <taxon>Bacteria</taxon>
        <taxon>Bacillati</taxon>
        <taxon>Actinomycetota</taxon>
        <taxon>Actinomycetes</taxon>
        <taxon>Kitasatosporales</taxon>
        <taxon>Streptomycetaceae</taxon>
        <taxon>Streptomyces</taxon>
    </lineage>
</organism>
<keyword evidence="3" id="KW-1185">Reference proteome</keyword>
<sequence>MRYLALPQLLGLAERLGASEVRDYGLLESALARPQASVFGQDAYPDVWQKAAALMESLARNHAMVDGNKRLAWYATWVFLHINGHPLAEGFDVDEAERFVLSVCQGELDVPKTAESLPRFAAAEQ</sequence>
<dbReference type="PANTHER" id="PTHR39426">
    <property type="entry name" value="HOMOLOGY TO DEATH-ON-CURING PROTEIN OF PHAGE P1"/>
    <property type="match status" value="1"/>
</dbReference>
<dbReference type="GO" id="GO:0016301">
    <property type="term" value="F:kinase activity"/>
    <property type="evidence" value="ECO:0007669"/>
    <property type="project" value="InterPro"/>
</dbReference>
<reference evidence="2 3" key="1">
    <citation type="submission" date="2020-08" db="EMBL/GenBank/DDBJ databases">
        <title>Genomic Encyclopedia of Type Strains, Phase III (KMG-III): the genomes of soil and plant-associated and newly described type strains.</title>
        <authorList>
            <person name="Whitman W."/>
        </authorList>
    </citation>
    <scope>NUCLEOTIDE SEQUENCE [LARGE SCALE GENOMIC DNA]</scope>
    <source>
        <strain evidence="2 3">CECT 8305</strain>
    </source>
</reference>
<dbReference type="InterPro" id="IPR006440">
    <property type="entry name" value="Doc"/>
</dbReference>
<dbReference type="InterPro" id="IPR053737">
    <property type="entry name" value="Type_II_TA_Toxin"/>
</dbReference>
<dbReference type="AlphaFoldDB" id="A0A7W9Q8D3"/>
<protein>
    <submittedName>
        <fullName evidence="2">Death-on-curing protein</fullName>
    </submittedName>
</protein>